<dbReference type="PANTHER" id="PTHR43013">
    <property type="entry name" value="GLUTAMYL-TRNA REDUCTASE"/>
    <property type="match status" value="1"/>
</dbReference>
<comment type="catalytic activity">
    <reaction evidence="4">
        <text>(S)-4-amino-5-oxopentanoate + tRNA(Glu) + NADP(+) = L-glutamyl-tRNA(Glu) + NADPH + H(+)</text>
        <dbReference type="Rhea" id="RHEA:12344"/>
        <dbReference type="Rhea" id="RHEA-COMP:9663"/>
        <dbReference type="Rhea" id="RHEA-COMP:9680"/>
        <dbReference type="ChEBI" id="CHEBI:15378"/>
        <dbReference type="ChEBI" id="CHEBI:57501"/>
        <dbReference type="ChEBI" id="CHEBI:57783"/>
        <dbReference type="ChEBI" id="CHEBI:58349"/>
        <dbReference type="ChEBI" id="CHEBI:78442"/>
        <dbReference type="ChEBI" id="CHEBI:78520"/>
        <dbReference type="EC" id="1.2.1.70"/>
    </reaction>
</comment>
<comment type="pathway">
    <text evidence="4">Porphyrin-containing compound metabolism; protoporphyrin-IX biosynthesis; 5-aminolevulinate from L-glutamyl-tRNA(Glu): step 1/2.</text>
</comment>
<feature type="domain" description="Quinate/shikimate 5-dehydrogenase/glutamyl-tRNA reductase" evidence="5">
    <location>
        <begin position="176"/>
        <end position="288"/>
    </location>
</feature>
<dbReference type="RefSeq" id="WP_285723092.1">
    <property type="nucleotide sequence ID" value="NZ_BSDD01000001.1"/>
</dbReference>
<dbReference type="InterPro" id="IPR015895">
    <property type="entry name" value="4pyrrol_synth_GluRdtase_N"/>
</dbReference>
<accession>A0ABQ5Q491</accession>
<dbReference type="SUPFAM" id="SSF51735">
    <property type="entry name" value="NAD(P)-binding Rossmann-fold domains"/>
    <property type="match status" value="1"/>
</dbReference>
<feature type="site" description="Important for activity" evidence="4">
    <location>
        <position position="95"/>
    </location>
</feature>
<dbReference type="InterPro" id="IPR006151">
    <property type="entry name" value="Shikm_DH/Glu-tRNA_Rdtase"/>
</dbReference>
<comment type="similarity">
    <text evidence="4">Belongs to the glutamyl-tRNA reductase family.</text>
</comment>
<comment type="function">
    <text evidence="4">Catalyzes the NADPH-dependent reduction of glutamyl-tRNA(Glu) to glutamate 1-semialdehyde (GSA).</text>
</comment>
<dbReference type="HAMAP" id="MF_00087">
    <property type="entry name" value="Glu_tRNA_reductase"/>
    <property type="match status" value="1"/>
</dbReference>
<feature type="binding site" evidence="4">
    <location>
        <position position="116"/>
    </location>
    <ligand>
        <name>substrate</name>
    </ligand>
</feature>
<organism evidence="7 8">
    <name type="scientific">Geothrix rubra</name>
    <dbReference type="NCBI Taxonomy" id="2927977"/>
    <lineage>
        <taxon>Bacteria</taxon>
        <taxon>Pseudomonadati</taxon>
        <taxon>Acidobacteriota</taxon>
        <taxon>Holophagae</taxon>
        <taxon>Holophagales</taxon>
        <taxon>Holophagaceae</taxon>
        <taxon>Geothrix</taxon>
    </lineage>
</organism>
<dbReference type="InterPro" id="IPR036291">
    <property type="entry name" value="NAD(P)-bd_dom_sf"/>
</dbReference>
<evidence type="ECO:0000256" key="3">
    <source>
        <dbReference type="ARBA" id="ARBA00023244"/>
    </source>
</evidence>
<feature type="binding site" evidence="4">
    <location>
        <position position="105"/>
    </location>
    <ligand>
        <name>substrate</name>
    </ligand>
</feature>
<keyword evidence="1 4" id="KW-0521">NADP</keyword>
<dbReference type="InterPro" id="IPR036343">
    <property type="entry name" value="GluRdtase_N_sf"/>
</dbReference>
<comment type="domain">
    <text evidence="4">Possesses an unusual extended V-shaped dimeric structure with each monomer consisting of three distinct domains arranged along a curved 'spinal' alpha-helix. The N-terminal catalytic domain specifically recognizes the glutamate moiety of the substrate. The second domain is the NADPH-binding domain, and the third C-terminal domain is responsible for dimerization.</text>
</comment>
<dbReference type="PANTHER" id="PTHR43013:SF1">
    <property type="entry name" value="GLUTAMYL-TRNA REDUCTASE"/>
    <property type="match status" value="1"/>
</dbReference>
<evidence type="ECO:0000313" key="8">
    <source>
        <dbReference type="Proteomes" id="UP001165089"/>
    </source>
</evidence>
<feature type="active site" description="Nucleophile" evidence="4">
    <location>
        <position position="63"/>
    </location>
</feature>
<feature type="domain" description="Glutamyl-tRNA reductase N-terminal" evidence="6">
    <location>
        <begin position="29"/>
        <end position="150"/>
    </location>
</feature>
<comment type="caution">
    <text evidence="7">The sequence shown here is derived from an EMBL/GenBank/DDBJ whole genome shotgun (WGS) entry which is preliminary data.</text>
</comment>
<dbReference type="InterPro" id="IPR000343">
    <property type="entry name" value="4pyrrol_synth_GluRdtase"/>
</dbReference>
<protein>
    <recommendedName>
        <fullName evidence="4">Glutamyl-tRNA reductase</fullName>
        <shortName evidence="4">GluTR</shortName>
        <ecNumber evidence="4">1.2.1.70</ecNumber>
    </recommendedName>
</protein>
<comment type="miscellaneous">
    <text evidence="4">During catalysis, the active site Cys acts as a nucleophile attacking the alpha-carbonyl group of tRNA-bound glutamate with the formation of a thioester intermediate between enzyme and glutamate, and the concomitant release of tRNA(Glu). The thioester intermediate is finally reduced by direct hydride transfer from NADPH, to form the product GSA.</text>
</comment>
<dbReference type="Proteomes" id="UP001165089">
    <property type="component" value="Unassembled WGS sequence"/>
</dbReference>
<dbReference type="SUPFAM" id="SSF69742">
    <property type="entry name" value="Glutamyl tRNA-reductase catalytic, N-terminal domain"/>
    <property type="match status" value="1"/>
</dbReference>
<comment type="subunit">
    <text evidence="4">Homodimer.</text>
</comment>
<feature type="binding site" evidence="4">
    <location>
        <begin position="62"/>
        <end position="65"/>
    </location>
    <ligand>
        <name>substrate</name>
    </ligand>
</feature>
<dbReference type="Pfam" id="PF05201">
    <property type="entry name" value="GlutR_N"/>
    <property type="match status" value="1"/>
</dbReference>
<feature type="binding site" evidence="4">
    <location>
        <begin position="110"/>
        <end position="112"/>
    </location>
    <ligand>
        <name>substrate</name>
    </ligand>
</feature>
<dbReference type="Pfam" id="PF01488">
    <property type="entry name" value="Shikimate_DH"/>
    <property type="match status" value="1"/>
</dbReference>
<dbReference type="Gene3D" id="3.40.50.720">
    <property type="entry name" value="NAD(P)-binding Rossmann-like Domain"/>
    <property type="match status" value="1"/>
</dbReference>
<evidence type="ECO:0000256" key="1">
    <source>
        <dbReference type="ARBA" id="ARBA00022857"/>
    </source>
</evidence>
<feature type="binding site" evidence="4">
    <location>
        <begin position="183"/>
        <end position="188"/>
    </location>
    <ligand>
        <name>NADP(+)</name>
        <dbReference type="ChEBI" id="CHEBI:58349"/>
    </ligand>
</feature>
<sequence>MTLVSLAAPDHDIDMEPVLLSFHAPVHDLDVVAQHVVKEGVSARLREWHRQTGARELVYLATCQRVLWMVWGGDPSALDPGPGVRRYEGEEAWTHLLAMTAGLESANLGDREIPGQVKDALQQARQVGVAGEEAQTAIEDVIREGQRLRARLGLADGSVSVATAALRHLSDGLPTGASVVLVGVGPMTQYLAERLPELGFRVAIANRTRGHAHQLAEPLGLEVVDLGDLQRDPGPFDALVTATAAPEPLFTLDAWQTLKRPTLRILDLALPPDSEPGLEQLPWVHRVDLNAFLAQTATVRARRTEAAQKAEPFLAGTAGRLRHRAEVRARKRHLASAQERLDAAWGALEAEVKGLHGHLSHLDESQHLALQSILSRGRTLAFRALAQTDVKPVEGGEAVNP</sequence>
<dbReference type="EC" id="1.2.1.70" evidence="4"/>
<dbReference type="Gene3D" id="3.30.460.30">
    <property type="entry name" value="Glutamyl-tRNA reductase, N-terminal domain"/>
    <property type="match status" value="1"/>
</dbReference>
<reference evidence="7 8" key="1">
    <citation type="journal article" date="2023" name="Antonie Van Leeuwenhoek">
        <title>Mesoterricola silvestris gen. nov., sp. nov., Mesoterricola sediminis sp. nov., Geothrix oryzae sp. nov., Geothrix edaphica sp. nov., Geothrix rubra sp. nov., and Geothrix limicola sp. nov., six novel members of Acidobacteriota isolated from soils.</title>
        <authorList>
            <person name="Itoh H."/>
            <person name="Sugisawa Y."/>
            <person name="Mise K."/>
            <person name="Xu Z."/>
            <person name="Kuniyasu M."/>
            <person name="Ushijima N."/>
            <person name="Kawano K."/>
            <person name="Kobayashi E."/>
            <person name="Shiratori Y."/>
            <person name="Masuda Y."/>
            <person name="Senoo K."/>
        </authorList>
    </citation>
    <scope>NUCLEOTIDE SEQUENCE [LARGE SCALE GENOMIC DNA]</scope>
    <source>
        <strain evidence="7 8">Red803</strain>
    </source>
</reference>
<evidence type="ECO:0000313" key="7">
    <source>
        <dbReference type="EMBL" id="GLH69225.1"/>
    </source>
</evidence>
<evidence type="ECO:0000259" key="5">
    <source>
        <dbReference type="Pfam" id="PF01488"/>
    </source>
</evidence>
<proteinExistence type="inferred from homology"/>
<gene>
    <name evidence="4" type="primary">hemA</name>
    <name evidence="7" type="ORF">GETHPA_07580</name>
</gene>
<evidence type="ECO:0000259" key="6">
    <source>
        <dbReference type="Pfam" id="PF05201"/>
    </source>
</evidence>
<evidence type="ECO:0000256" key="2">
    <source>
        <dbReference type="ARBA" id="ARBA00023002"/>
    </source>
</evidence>
<keyword evidence="2 4" id="KW-0560">Oxidoreductase</keyword>
<dbReference type="EMBL" id="BSDD01000001">
    <property type="protein sequence ID" value="GLH69225.1"/>
    <property type="molecule type" value="Genomic_DNA"/>
</dbReference>
<name>A0ABQ5Q491_9BACT</name>
<keyword evidence="8" id="KW-1185">Reference proteome</keyword>
<evidence type="ECO:0000256" key="4">
    <source>
        <dbReference type="HAMAP-Rule" id="MF_00087"/>
    </source>
</evidence>
<keyword evidence="3 4" id="KW-0627">Porphyrin biosynthesis</keyword>